<dbReference type="Proteomes" id="UP000325440">
    <property type="component" value="Unassembled WGS sequence"/>
</dbReference>
<gene>
    <name evidence="2" type="ORF">CINCED_3A001226</name>
</gene>
<name>A0A5E4NBM6_9HEMI</name>
<evidence type="ECO:0000313" key="3">
    <source>
        <dbReference type="Proteomes" id="UP000325440"/>
    </source>
</evidence>
<organism evidence="2 3">
    <name type="scientific">Cinara cedri</name>
    <dbReference type="NCBI Taxonomy" id="506608"/>
    <lineage>
        <taxon>Eukaryota</taxon>
        <taxon>Metazoa</taxon>
        <taxon>Ecdysozoa</taxon>
        <taxon>Arthropoda</taxon>
        <taxon>Hexapoda</taxon>
        <taxon>Insecta</taxon>
        <taxon>Pterygota</taxon>
        <taxon>Neoptera</taxon>
        <taxon>Paraneoptera</taxon>
        <taxon>Hemiptera</taxon>
        <taxon>Sternorrhyncha</taxon>
        <taxon>Aphidomorpha</taxon>
        <taxon>Aphidoidea</taxon>
        <taxon>Aphididae</taxon>
        <taxon>Lachninae</taxon>
        <taxon>Cinara</taxon>
    </lineage>
</organism>
<sequence>MSIINLRDEKIVMSLPKLGVSYAGRIKMYATPQLAECRTIMQSSGSLTIIPTSPSCSPTSPGCLTPPPTYAVRGFGHGDPQHITTPPVPKGEMDEELDSAVSYW</sequence>
<proteinExistence type="predicted"/>
<accession>A0A5E4NBM6</accession>
<protein>
    <submittedName>
        <fullName evidence="2">Uncharacterized protein</fullName>
    </submittedName>
</protein>
<evidence type="ECO:0000313" key="2">
    <source>
        <dbReference type="EMBL" id="VVC42248.1"/>
    </source>
</evidence>
<keyword evidence="3" id="KW-1185">Reference proteome</keyword>
<feature type="region of interest" description="Disordered" evidence="1">
    <location>
        <begin position="74"/>
        <end position="95"/>
    </location>
</feature>
<evidence type="ECO:0000256" key="1">
    <source>
        <dbReference type="SAM" id="MobiDB-lite"/>
    </source>
</evidence>
<reference evidence="2 3" key="1">
    <citation type="submission" date="2019-08" db="EMBL/GenBank/DDBJ databases">
        <authorList>
            <person name="Alioto T."/>
            <person name="Alioto T."/>
            <person name="Gomez Garrido J."/>
        </authorList>
    </citation>
    <scope>NUCLEOTIDE SEQUENCE [LARGE SCALE GENOMIC DNA]</scope>
</reference>
<dbReference type="EMBL" id="CABPRJ010001943">
    <property type="protein sequence ID" value="VVC42248.1"/>
    <property type="molecule type" value="Genomic_DNA"/>
</dbReference>
<dbReference type="AlphaFoldDB" id="A0A5E4NBM6"/>